<proteinExistence type="predicted"/>
<comment type="caution">
    <text evidence="1">The sequence shown here is derived from an EMBL/GenBank/DDBJ whole genome shotgun (WGS) entry which is preliminary data.</text>
</comment>
<sequence length="78" mass="9409">MPIGLKFQREHRQLGYHIKYLYYFFARRDVLQKRISYGGMNPNDIIYLIKPDFQNGVEGLLSLLYKQIQEYCKGEFLE</sequence>
<organism evidence="1 2">
    <name type="scientific">Faecalibacterium prausnitzii</name>
    <dbReference type="NCBI Taxonomy" id="853"/>
    <lineage>
        <taxon>Bacteria</taxon>
        <taxon>Bacillati</taxon>
        <taxon>Bacillota</taxon>
        <taxon>Clostridia</taxon>
        <taxon>Eubacteriales</taxon>
        <taxon>Oscillospiraceae</taxon>
        <taxon>Faecalibacterium</taxon>
    </lineage>
</organism>
<dbReference type="EMBL" id="PRKZ01000001">
    <property type="protein sequence ID" value="RAW52040.1"/>
    <property type="molecule type" value="Genomic_DNA"/>
</dbReference>
<accession>A0A329TT47</accession>
<evidence type="ECO:0000313" key="2">
    <source>
        <dbReference type="Proteomes" id="UP000251634"/>
    </source>
</evidence>
<dbReference type="AlphaFoldDB" id="A0A329TT47"/>
<dbReference type="Proteomes" id="UP000251634">
    <property type="component" value="Unassembled WGS sequence"/>
</dbReference>
<name>A0A329TT47_9FIRM</name>
<reference evidence="1 2" key="1">
    <citation type="submission" date="2018-02" db="EMBL/GenBank/DDBJ databases">
        <title>Complete genome sequencing of Faecalibacterium prausnitzii strains isolated from the human gut.</title>
        <authorList>
            <person name="Fitzgerald B.C."/>
            <person name="Shkoporov A.N."/>
            <person name="Ross P.R."/>
            <person name="Hill C."/>
        </authorList>
    </citation>
    <scope>NUCLEOTIDE SEQUENCE [LARGE SCALE GENOMIC DNA]</scope>
    <source>
        <strain evidence="1 2">APC942/8-14-2</strain>
    </source>
</reference>
<protein>
    <submittedName>
        <fullName evidence="1">Uncharacterized protein</fullName>
    </submittedName>
</protein>
<gene>
    <name evidence="1" type="ORF">C4N25_01090</name>
</gene>
<evidence type="ECO:0000313" key="1">
    <source>
        <dbReference type="EMBL" id="RAW52040.1"/>
    </source>
</evidence>